<dbReference type="EMBL" id="JANBPW010000609">
    <property type="protein sequence ID" value="KAJ1948859.1"/>
    <property type="molecule type" value="Genomic_DNA"/>
</dbReference>
<keyword evidence="2" id="KW-1185">Reference proteome</keyword>
<evidence type="ECO:0000313" key="1">
    <source>
        <dbReference type="EMBL" id="KAJ1948859.1"/>
    </source>
</evidence>
<dbReference type="Proteomes" id="UP001150603">
    <property type="component" value="Unassembled WGS sequence"/>
</dbReference>
<gene>
    <name evidence="1" type="primary">SEC59</name>
    <name evidence="1" type="ORF">FBU59_001403</name>
</gene>
<keyword evidence="1" id="KW-0808">Transferase</keyword>
<sequence>MSACVALLASIPLYIKHNSYQLATGPDHHDKLTDTVVLPGTIGTMYQPAADDGVVWGACLLPLVLSAKAIDLGSVEACGLSIDTAIAMAVAMGAAFAIASLGAFLQQRRGEQAQMRSWVWVLWAMIVVIVAVDRDMGSFLTTLAGLLVAVVGQSVVTKYVVRSLAKGFTLGEAAVVAQALVLVAMDFAVRLWSSGEAYEDIGVVCLEAAVLGLLAMARVLASVFNVPAVSVIGSHKPTDNGSMAAVATFAAIVGAFGSASLLLVAFICRVNPVWWVVQTVLGSPTHLLTIAYWVALLAIGSGLYALAATTSFANSHSKLVLHIKRKSYHLLATLMFVPGFLVSPQLLHLGFTVALVGFALVECVRVFGIGPLAGPIRVFISKFVDHRDAGRLVTSHFYLLFGCALPVWLGGSSPVACLAGVLSLGIGDAVASLVGMRLGRVRWPGSPKTVEGTAGFVFSMFAVIQCIRVGLGDSASVGSWLPLLMLLAVSGILEAFTEQNDNLMIPMFMYAAVHAMSTPAGLDVVRLGPASMVAFAVVLPDVIDAIKQRSITGFAFGQ</sequence>
<comment type="caution">
    <text evidence="1">The sequence shown here is derived from an EMBL/GenBank/DDBJ whole genome shotgun (WGS) entry which is preliminary data.</text>
</comment>
<organism evidence="1 2">
    <name type="scientific">Linderina macrospora</name>
    <dbReference type="NCBI Taxonomy" id="4868"/>
    <lineage>
        <taxon>Eukaryota</taxon>
        <taxon>Fungi</taxon>
        <taxon>Fungi incertae sedis</taxon>
        <taxon>Zoopagomycota</taxon>
        <taxon>Kickxellomycotina</taxon>
        <taxon>Kickxellomycetes</taxon>
        <taxon>Kickxellales</taxon>
        <taxon>Kickxellaceae</taxon>
        <taxon>Linderina</taxon>
    </lineage>
</organism>
<proteinExistence type="predicted"/>
<protein>
    <submittedName>
        <fullName evidence="1">Dolichol kinase</fullName>
    </submittedName>
</protein>
<name>A0ACC1JE08_9FUNG</name>
<accession>A0ACC1JE08</accession>
<keyword evidence="1" id="KW-0418">Kinase</keyword>
<reference evidence="1" key="1">
    <citation type="submission" date="2022-07" db="EMBL/GenBank/DDBJ databases">
        <title>Phylogenomic reconstructions and comparative analyses of Kickxellomycotina fungi.</title>
        <authorList>
            <person name="Reynolds N.K."/>
            <person name="Stajich J.E."/>
            <person name="Barry K."/>
            <person name="Grigoriev I.V."/>
            <person name="Crous P."/>
            <person name="Smith M.E."/>
        </authorList>
    </citation>
    <scope>NUCLEOTIDE SEQUENCE</scope>
    <source>
        <strain evidence="1">NRRL 5244</strain>
    </source>
</reference>
<evidence type="ECO:0000313" key="2">
    <source>
        <dbReference type="Proteomes" id="UP001150603"/>
    </source>
</evidence>